<dbReference type="VEuPathDB" id="FungiDB:PABG_12125"/>
<gene>
    <name evidence="2" type="ORF">ACO22_07824</name>
</gene>
<dbReference type="VEuPathDB" id="FungiDB:PADG_07008"/>
<name>A0A1D2J401_PARBR</name>
<organism evidence="2 3">
    <name type="scientific">Paracoccidioides brasiliensis</name>
    <dbReference type="NCBI Taxonomy" id="121759"/>
    <lineage>
        <taxon>Eukaryota</taxon>
        <taxon>Fungi</taxon>
        <taxon>Dikarya</taxon>
        <taxon>Ascomycota</taxon>
        <taxon>Pezizomycotina</taxon>
        <taxon>Eurotiomycetes</taxon>
        <taxon>Eurotiomycetidae</taxon>
        <taxon>Onygenales</taxon>
        <taxon>Ajellomycetaceae</taxon>
        <taxon>Paracoccidioides</taxon>
    </lineage>
</organism>
<feature type="compositionally biased region" description="Polar residues" evidence="1">
    <location>
        <begin position="168"/>
        <end position="181"/>
    </location>
</feature>
<dbReference type="Proteomes" id="UP000242814">
    <property type="component" value="Unassembled WGS sequence"/>
</dbReference>
<dbReference type="EMBL" id="LZYO01000698">
    <property type="protein sequence ID" value="ODH12877.1"/>
    <property type="molecule type" value="Genomic_DNA"/>
</dbReference>
<reference evidence="2 3" key="1">
    <citation type="submission" date="2016-06" db="EMBL/GenBank/DDBJ databases">
        <authorList>
            <person name="Kjaerup R.B."/>
            <person name="Dalgaard T.S."/>
            <person name="Juul-Madsen H.R."/>
        </authorList>
    </citation>
    <scope>NUCLEOTIDE SEQUENCE [LARGE SCALE GENOMIC DNA]</scope>
    <source>
        <strain evidence="2 3">Pb300</strain>
    </source>
</reference>
<evidence type="ECO:0000313" key="3">
    <source>
        <dbReference type="Proteomes" id="UP000242814"/>
    </source>
</evidence>
<feature type="region of interest" description="Disordered" evidence="1">
    <location>
        <begin position="168"/>
        <end position="187"/>
    </location>
</feature>
<comment type="caution">
    <text evidence="2">The sequence shown here is derived from an EMBL/GenBank/DDBJ whole genome shotgun (WGS) entry which is preliminary data.</text>
</comment>
<protein>
    <submittedName>
        <fullName evidence="2">Uncharacterized protein</fullName>
    </submittedName>
</protein>
<sequence>SRIIGTHVMRLSQGGLAYTVTTLVHILLVKLKFSTCAHPITLDIALPVCLKRLLWTRLGWIRCAAGWSPHAGDGTCTRWAIFRSLALPLHLRPLYPLCSLYPSSLSAADAFFRSDSCSGRGGCDQRSLMVEIARLLDFSTDQPRCASRVLSRNLANYSSQFGRYIGNQLSQTDSPTPQNCHLESRIR</sequence>
<feature type="non-terminal residue" evidence="2">
    <location>
        <position position="1"/>
    </location>
</feature>
<dbReference type="AlphaFoldDB" id="A0A1D2J401"/>
<evidence type="ECO:0000313" key="2">
    <source>
        <dbReference type="EMBL" id="ODH12877.1"/>
    </source>
</evidence>
<accession>A0A1D2J401</accession>
<proteinExistence type="predicted"/>
<evidence type="ECO:0000256" key="1">
    <source>
        <dbReference type="SAM" id="MobiDB-lite"/>
    </source>
</evidence>